<sequence length="88" mass="9547">MWAHTRVGPTCSGLRHKCASASIARRPIAGAPPRCTTSFVLRILRSPPCPPALLTHTSLDYLLRLQGTSNESTTLLEMQSPCTMSTPQ</sequence>
<name>A0A0E0N948_ORYRU</name>
<proteinExistence type="predicted"/>
<dbReference type="EnsemblPlants" id="ORUFI02G01940.1">
    <property type="protein sequence ID" value="ORUFI02G01940.1"/>
    <property type="gene ID" value="ORUFI02G01940"/>
</dbReference>
<dbReference type="Proteomes" id="UP000008022">
    <property type="component" value="Unassembled WGS sequence"/>
</dbReference>
<organism evidence="1 2">
    <name type="scientific">Oryza rufipogon</name>
    <name type="common">Brownbeard rice</name>
    <name type="synonym">Asian wild rice</name>
    <dbReference type="NCBI Taxonomy" id="4529"/>
    <lineage>
        <taxon>Eukaryota</taxon>
        <taxon>Viridiplantae</taxon>
        <taxon>Streptophyta</taxon>
        <taxon>Embryophyta</taxon>
        <taxon>Tracheophyta</taxon>
        <taxon>Spermatophyta</taxon>
        <taxon>Magnoliopsida</taxon>
        <taxon>Liliopsida</taxon>
        <taxon>Poales</taxon>
        <taxon>Poaceae</taxon>
        <taxon>BOP clade</taxon>
        <taxon>Oryzoideae</taxon>
        <taxon>Oryzeae</taxon>
        <taxon>Oryzinae</taxon>
        <taxon>Oryza</taxon>
    </lineage>
</organism>
<reference evidence="1" key="2">
    <citation type="submission" date="2015-06" db="UniProtKB">
        <authorList>
            <consortium name="EnsemblPlants"/>
        </authorList>
    </citation>
    <scope>IDENTIFICATION</scope>
</reference>
<dbReference type="OMA" id="RHKCASA"/>
<dbReference type="Gramene" id="ORUFI02G01940.1">
    <property type="protein sequence ID" value="ORUFI02G01940.1"/>
    <property type="gene ID" value="ORUFI02G01940"/>
</dbReference>
<keyword evidence="2" id="KW-1185">Reference proteome</keyword>
<dbReference type="AlphaFoldDB" id="A0A0E0N948"/>
<protein>
    <submittedName>
        <fullName evidence="1">Uncharacterized protein</fullName>
    </submittedName>
</protein>
<evidence type="ECO:0000313" key="1">
    <source>
        <dbReference type="EnsemblPlants" id="ORUFI02G01940.1"/>
    </source>
</evidence>
<dbReference type="HOGENOM" id="CLU_2658729_0_0_1"/>
<evidence type="ECO:0000313" key="2">
    <source>
        <dbReference type="Proteomes" id="UP000008022"/>
    </source>
</evidence>
<reference evidence="2" key="1">
    <citation type="submission" date="2013-06" db="EMBL/GenBank/DDBJ databases">
        <authorList>
            <person name="Zhao Q."/>
        </authorList>
    </citation>
    <scope>NUCLEOTIDE SEQUENCE</scope>
    <source>
        <strain evidence="2">cv. W1943</strain>
    </source>
</reference>
<accession>A0A0E0N948</accession>